<dbReference type="AlphaFoldDB" id="A0AAW0LBP3"/>
<accession>A0AAW0LBP3</accession>
<evidence type="ECO:0000313" key="2">
    <source>
        <dbReference type="Proteomes" id="UP000237347"/>
    </source>
</evidence>
<gene>
    <name evidence="1" type="ORF">CFP56_003972</name>
</gene>
<comment type="caution">
    <text evidence="1">The sequence shown here is derived from an EMBL/GenBank/DDBJ whole genome shotgun (WGS) entry which is preliminary data.</text>
</comment>
<evidence type="ECO:0000313" key="1">
    <source>
        <dbReference type="EMBL" id="KAK7848934.1"/>
    </source>
</evidence>
<keyword evidence="2" id="KW-1185">Reference proteome</keyword>
<dbReference type="EMBL" id="PKMF04000120">
    <property type="protein sequence ID" value="KAK7848934.1"/>
    <property type="molecule type" value="Genomic_DNA"/>
</dbReference>
<organism evidence="1 2">
    <name type="scientific">Quercus suber</name>
    <name type="common">Cork oak</name>
    <dbReference type="NCBI Taxonomy" id="58331"/>
    <lineage>
        <taxon>Eukaryota</taxon>
        <taxon>Viridiplantae</taxon>
        <taxon>Streptophyta</taxon>
        <taxon>Embryophyta</taxon>
        <taxon>Tracheophyta</taxon>
        <taxon>Spermatophyta</taxon>
        <taxon>Magnoliopsida</taxon>
        <taxon>eudicotyledons</taxon>
        <taxon>Gunneridae</taxon>
        <taxon>Pentapetalae</taxon>
        <taxon>rosids</taxon>
        <taxon>fabids</taxon>
        <taxon>Fagales</taxon>
        <taxon>Fagaceae</taxon>
        <taxon>Quercus</taxon>
    </lineage>
</organism>
<dbReference type="Proteomes" id="UP000237347">
    <property type="component" value="Unassembled WGS sequence"/>
</dbReference>
<sequence length="84" mass="9799">MVTGGIFERSRVYVELFNELGINSSFHPVSKASTNSTLNNPWSTIDYYCNFQWLDNFHWFDIYLFDRDHPQCSNCIGRLSLLGV</sequence>
<reference evidence="1 2" key="1">
    <citation type="journal article" date="2018" name="Sci. Data">
        <title>The draft genome sequence of cork oak.</title>
        <authorList>
            <person name="Ramos A.M."/>
            <person name="Usie A."/>
            <person name="Barbosa P."/>
            <person name="Barros P.M."/>
            <person name="Capote T."/>
            <person name="Chaves I."/>
            <person name="Simoes F."/>
            <person name="Abreu I."/>
            <person name="Carrasquinho I."/>
            <person name="Faro C."/>
            <person name="Guimaraes J.B."/>
            <person name="Mendonca D."/>
            <person name="Nobrega F."/>
            <person name="Rodrigues L."/>
            <person name="Saibo N.J.M."/>
            <person name="Varela M.C."/>
            <person name="Egas C."/>
            <person name="Matos J."/>
            <person name="Miguel C.M."/>
            <person name="Oliveira M.M."/>
            <person name="Ricardo C.P."/>
            <person name="Goncalves S."/>
        </authorList>
    </citation>
    <scope>NUCLEOTIDE SEQUENCE [LARGE SCALE GENOMIC DNA]</scope>
    <source>
        <strain evidence="2">cv. HL8</strain>
    </source>
</reference>
<name>A0AAW0LBP3_QUESU</name>
<proteinExistence type="predicted"/>
<protein>
    <submittedName>
        <fullName evidence="1">Uncharacterized protein</fullName>
    </submittedName>
</protein>